<protein>
    <recommendedName>
        <fullName evidence="2">CID domain-containing protein</fullName>
    </recommendedName>
</protein>
<proteinExistence type="predicted"/>
<keyword evidence="1" id="KW-0694">RNA-binding</keyword>
<dbReference type="GO" id="GO:0005634">
    <property type="term" value="C:nucleus"/>
    <property type="evidence" value="ECO:0007669"/>
    <property type="project" value="TreeGrafter"/>
</dbReference>
<dbReference type="Gene3D" id="1.25.40.90">
    <property type="match status" value="1"/>
</dbReference>
<dbReference type="SMART" id="SM00582">
    <property type="entry name" value="RPR"/>
    <property type="match status" value="1"/>
</dbReference>
<name>A0A0L8H447_OCTBM</name>
<dbReference type="GO" id="GO:0003723">
    <property type="term" value="F:RNA binding"/>
    <property type="evidence" value="ECO:0007669"/>
    <property type="project" value="UniProtKB-KW"/>
</dbReference>
<gene>
    <name evidence="3" type="ORF">OCBIM_22023612mg</name>
</gene>
<dbReference type="PANTHER" id="PTHR23140:SF4">
    <property type="entry name" value="PROTEIN CBR-NRD-1"/>
    <property type="match status" value="1"/>
</dbReference>
<reference evidence="3" key="1">
    <citation type="submission" date="2015-07" db="EMBL/GenBank/DDBJ databases">
        <title>MeaNS - Measles Nucleotide Surveillance Program.</title>
        <authorList>
            <person name="Tran T."/>
            <person name="Druce J."/>
        </authorList>
    </citation>
    <scope>NUCLEOTIDE SEQUENCE</scope>
    <source>
        <strain evidence="3">UCB-OBI-ISO-001</strain>
        <tissue evidence="3">Gonad</tissue>
    </source>
</reference>
<dbReference type="OrthoDB" id="79367at2759"/>
<dbReference type="Pfam" id="PF04818">
    <property type="entry name" value="CID"/>
    <property type="match status" value="1"/>
</dbReference>
<dbReference type="InterPro" id="IPR006569">
    <property type="entry name" value="CID_dom"/>
</dbReference>
<dbReference type="STRING" id="37653.A0A0L8H447"/>
<dbReference type="AlphaFoldDB" id="A0A0L8H447"/>
<dbReference type="PROSITE" id="PS51391">
    <property type="entry name" value="CID"/>
    <property type="match status" value="1"/>
</dbReference>
<organism evidence="3">
    <name type="scientific">Octopus bimaculoides</name>
    <name type="common">California two-spotted octopus</name>
    <dbReference type="NCBI Taxonomy" id="37653"/>
    <lineage>
        <taxon>Eukaryota</taxon>
        <taxon>Metazoa</taxon>
        <taxon>Spiralia</taxon>
        <taxon>Lophotrochozoa</taxon>
        <taxon>Mollusca</taxon>
        <taxon>Cephalopoda</taxon>
        <taxon>Coleoidea</taxon>
        <taxon>Octopodiformes</taxon>
        <taxon>Octopoda</taxon>
        <taxon>Incirrata</taxon>
        <taxon>Octopodidae</taxon>
        <taxon>Octopus</taxon>
    </lineage>
</organism>
<dbReference type="InterPro" id="IPR008942">
    <property type="entry name" value="ENTH_VHS"/>
</dbReference>
<evidence type="ECO:0000256" key="1">
    <source>
        <dbReference type="ARBA" id="ARBA00022884"/>
    </source>
</evidence>
<evidence type="ECO:0000313" key="3">
    <source>
        <dbReference type="EMBL" id="KOF83545.1"/>
    </source>
</evidence>
<accession>A0A0L8H447</accession>
<feature type="domain" description="CID" evidence="2">
    <location>
        <begin position="1"/>
        <end position="139"/>
    </location>
</feature>
<evidence type="ECO:0000259" key="2">
    <source>
        <dbReference type="PROSITE" id="PS51391"/>
    </source>
</evidence>
<dbReference type="PANTHER" id="PTHR23140">
    <property type="entry name" value="RNA PROCESSING PROTEIN LD23810P"/>
    <property type="match status" value="1"/>
</dbReference>
<dbReference type="FunFam" id="1.25.40.90:FF:000004">
    <property type="entry name" value="splicing factor, arginine/serine-rich 15"/>
    <property type="match status" value="1"/>
</dbReference>
<sequence>MEAVRAFNNELSGLYEAKPPVSRAKMAQLTKCAIKAIKFYKHVVQSVEKFIQKCKSEYKVPGLYVIDSIVRQSRHQFGAEKDVFAPRFTKNVVLTFQNLFKCPPDEKSKVVRVLNLWQKNAVFPVEVIQPLLDLAGEPTNPELIASAQRAVDGLVAVSQKSGNATNQFSGEHHLHEAAGQARHEKELPSASSLLEAQNDMLDTVKQLLQQTQKPTSLSAQQQQLQQLQLLQQQLLQQTELMQQPAQQQQAAAIIDKKIFPAADNTKITITTTKPRTTEGASIVHKTVVAAGSPETKPSTPAKGSLSHFQLNIHMRKIYPFFYSIFFVI</sequence>
<dbReference type="EMBL" id="KQ419441">
    <property type="protein sequence ID" value="KOF83545.1"/>
    <property type="molecule type" value="Genomic_DNA"/>
</dbReference>
<dbReference type="SUPFAM" id="SSF48464">
    <property type="entry name" value="ENTH/VHS domain"/>
    <property type="match status" value="1"/>
</dbReference>
<dbReference type="InterPro" id="IPR051485">
    <property type="entry name" value="SR-CTD_assoc_factor"/>
</dbReference>